<evidence type="ECO:0000256" key="3">
    <source>
        <dbReference type="ARBA" id="ARBA00012643"/>
    </source>
</evidence>
<name>A0A857MDY3_9ACTN</name>
<dbReference type="InterPro" id="IPR030048">
    <property type="entry name" value="SurE"/>
</dbReference>
<accession>A0A857MDY3</accession>
<proteinExistence type="inferred from homology"/>
<dbReference type="GO" id="GO:0046872">
    <property type="term" value="F:metal ion binding"/>
    <property type="evidence" value="ECO:0007669"/>
    <property type="project" value="UniProtKB-KW"/>
</dbReference>
<evidence type="ECO:0000256" key="2">
    <source>
        <dbReference type="ARBA" id="ARBA00011062"/>
    </source>
</evidence>
<comment type="similarity">
    <text evidence="2">Belongs to the SurE nucleotidase family.</text>
</comment>
<dbReference type="RefSeq" id="WP_005185809.1">
    <property type="nucleotide sequence ID" value="NZ_CP045804.1"/>
</dbReference>
<dbReference type="AlphaFoldDB" id="A0A857MDY3"/>
<keyword evidence="4" id="KW-0479">Metal-binding</keyword>
<dbReference type="Gene3D" id="3.40.1210.10">
    <property type="entry name" value="Survival protein SurE-like phosphatase/nucleotidase"/>
    <property type="match status" value="1"/>
</dbReference>
<dbReference type="InterPro" id="IPR002828">
    <property type="entry name" value="SurE-like_Pase/nucleotidase"/>
</dbReference>
<dbReference type="EMBL" id="CP045810">
    <property type="protein sequence ID" value="QHN39030.1"/>
    <property type="molecule type" value="Genomic_DNA"/>
</dbReference>
<evidence type="ECO:0000256" key="1">
    <source>
        <dbReference type="ARBA" id="ARBA00000815"/>
    </source>
</evidence>
<sequence length="264" mass="27240">MRILVTNDDGYTAKGLVAVAGALVSAGHDVFVVAPMSERSGSGSSLGSIENGKRIPLIETHLPDDPAVPVYALDCPPALTAVAACAGTFGPRPDLVISGVNPGHNTGRSILFSSTVGALLAARVAGVGGAAVSCGFEPSGRYDTAAEVAVRVADWMIRTENTRLMLNVNVPDVDFAELRGVAATKLGARSMFSLRTERVDDGVILRRDERSSGFRQGTDSAAVAGGYVSVTVLKGITGSDDHAALDDSGDSLIRILEREASSAT</sequence>
<evidence type="ECO:0000256" key="5">
    <source>
        <dbReference type="ARBA" id="ARBA00022801"/>
    </source>
</evidence>
<keyword evidence="5" id="KW-0378">Hydrolase</keyword>
<dbReference type="Pfam" id="PF01975">
    <property type="entry name" value="SurE"/>
    <property type="match status" value="1"/>
</dbReference>
<dbReference type="PANTHER" id="PTHR30457">
    <property type="entry name" value="5'-NUCLEOTIDASE SURE"/>
    <property type="match status" value="1"/>
</dbReference>
<dbReference type="EC" id="3.1.3.5" evidence="3"/>
<gene>
    <name evidence="6" type="ORF">GII30_07445</name>
</gene>
<dbReference type="GO" id="GO:0008253">
    <property type="term" value="F:5'-nucleotidase activity"/>
    <property type="evidence" value="ECO:0007669"/>
    <property type="project" value="UniProtKB-EC"/>
</dbReference>
<dbReference type="PANTHER" id="PTHR30457:SF0">
    <property type="entry name" value="PHOSPHATASE, PUTATIVE (AFU_ORTHOLOGUE AFUA_4G01070)-RELATED"/>
    <property type="match status" value="1"/>
</dbReference>
<protein>
    <recommendedName>
        <fullName evidence="3">5'-nucleotidase</fullName>
        <ecNumber evidence="3">3.1.3.5</ecNumber>
    </recommendedName>
</protein>
<evidence type="ECO:0000313" key="6">
    <source>
        <dbReference type="EMBL" id="QHN39030.1"/>
    </source>
</evidence>
<reference evidence="6" key="1">
    <citation type="journal article" date="2021" name="Nat. Microbiol.">
        <title>Cocultivation of an ultrasmall environmental parasitic bacterium with lytic ability against bacteria associated with wastewater foams.</title>
        <authorList>
            <person name="Batinovic S."/>
            <person name="Rose J.J.A."/>
            <person name="Ratcliffe J."/>
            <person name="Seviour R.J."/>
            <person name="Petrovski S."/>
        </authorList>
    </citation>
    <scope>NUCLEOTIDE SEQUENCE</scope>
    <source>
        <strain evidence="6">CON44</strain>
    </source>
</reference>
<evidence type="ECO:0000256" key="4">
    <source>
        <dbReference type="ARBA" id="ARBA00022723"/>
    </source>
</evidence>
<dbReference type="SUPFAM" id="SSF64167">
    <property type="entry name" value="SurE-like"/>
    <property type="match status" value="1"/>
</dbReference>
<comment type="catalytic activity">
    <reaction evidence="1">
        <text>a ribonucleoside 5'-phosphate + H2O = a ribonucleoside + phosphate</text>
        <dbReference type="Rhea" id="RHEA:12484"/>
        <dbReference type="ChEBI" id="CHEBI:15377"/>
        <dbReference type="ChEBI" id="CHEBI:18254"/>
        <dbReference type="ChEBI" id="CHEBI:43474"/>
        <dbReference type="ChEBI" id="CHEBI:58043"/>
        <dbReference type="EC" id="3.1.3.5"/>
    </reaction>
</comment>
<dbReference type="InterPro" id="IPR036523">
    <property type="entry name" value="SurE-like_sf"/>
</dbReference>
<organism evidence="6">
    <name type="scientific">Gordonia amarae</name>
    <dbReference type="NCBI Taxonomy" id="36821"/>
    <lineage>
        <taxon>Bacteria</taxon>
        <taxon>Bacillati</taxon>
        <taxon>Actinomycetota</taxon>
        <taxon>Actinomycetes</taxon>
        <taxon>Mycobacteriales</taxon>
        <taxon>Gordoniaceae</taxon>
        <taxon>Gordonia</taxon>
    </lineage>
</organism>